<dbReference type="Proteomes" id="UP000194137">
    <property type="component" value="Chromosome"/>
</dbReference>
<dbReference type="AlphaFoldDB" id="A0A1W6ZMS5"/>
<dbReference type="EMBL" id="CP021112">
    <property type="protein sequence ID" value="ARP98430.1"/>
    <property type="molecule type" value="Genomic_DNA"/>
</dbReference>
<evidence type="ECO:0000256" key="4">
    <source>
        <dbReference type="ARBA" id="ARBA00023235"/>
    </source>
</evidence>
<dbReference type="InterPro" id="IPR032696">
    <property type="entry name" value="SQ_cyclase_C"/>
</dbReference>
<protein>
    <submittedName>
        <fullName evidence="7">Squalene--hopene cyclase</fullName>
    </submittedName>
</protein>
<dbReference type="STRING" id="1235591.CAK95_04485"/>
<evidence type="ECO:0000256" key="2">
    <source>
        <dbReference type="ARBA" id="ARBA00009755"/>
    </source>
</evidence>
<dbReference type="Pfam" id="PF13243">
    <property type="entry name" value="SQHop_cyclase_C"/>
    <property type="match status" value="1"/>
</dbReference>
<dbReference type="NCBIfam" id="TIGR01787">
    <property type="entry name" value="squalene_cyclas"/>
    <property type="match status" value="1"/>
</dbReference>
<feature type="domain" description="Squalene cyclase N-terminal" evidence="6">
    <location>
        <begin position="19"/>
        <end position="307"/>
    </location>
</feature>
<keyword evidence="8" id="KW-1185">Reference proteome</keyword>
<sequence>MTTISTPVAREALTHSVGKAADALLKLQQPDGHWVFELEADATIPAEYVLLRHYLGEPVDAELERKIAVYLRRIQGKHHGWPLFHGGEFDMSASVKAYFALKMIGDSPDADYMRRAREAILARGGASGSNVFTRVLLSLFGVTTWRSVPVMPVEIMLLPRWFPFHMSKISYWARTVIAPLLVLGALKPKARNPKGVTINELFLEPPHSLGGVKKAGHQKWSWFLFFRSVDIVLRATEPFFPKTTRKRAIDAAVAFVKERLNGEDGLGAIYPAMANSVMMYDVLGYPEDHPDRAIARLSIDKLLVVKDDEAYCQPCVSPVWDTALTAHTMLEAGGEQATKAAQAGLDWLIPRQVLDVKGDWAEARPDVRPGGWAFQYNNAHYPDLDDTAVVAMAMDRAQANSSTHNFDKSLSRAREWVLGLQSKNGGWAAFDADNTYSFLNNIPFSDHGALLDPPTEDVTARCISMLAQMPGDVQGDQAIEAGIEYLRKTQLPDGSWYGRWGLNYIYGTWSSLCALNAAGLDHKSDVVRKAADWLLKIQNADGGWGEDGTSYKLEYKGYEPAPSTPSQTAWALLGLMAAGEVDHPKVQQGIRYLMEQQGKDGLWDEERFTATGFPRVFYLRYHGYRKFFPLWALARYRNLTSANDRRVAFGM</sequence>
<dbReference type="PANTHER" id="PTHR11764:SF20">
    <property type="entry name" value="LANOSTEROL SYNTHASE"/>
    <property type="match status" value="1"/>
</dbReference>
<dbReference type="InterPro" id="IPR008930">
    <property type="entry name" value="Terpenoid_cyclase/PrenylTrfase"/>
</dbReference>
<dbReference type="Pfam" id="PF13249">
    <property type="entry name" value="SQHop_cyclase_N"/>
    <property type="match status" value="1"/>
</dbReference>
<dbReference type="InterPro" id="IPR032697">
    <property type="entry name" value="SQ_cyclase_N"/>
</dbReference>
<evidence type="ECO:0000259" key="5">
    <source>
        <dbReference type="Pfam" id="PF13243"/>
    </source>
</evidence>
<proteinExistence type="inferred from homology"/>
<dbReference type="PROSITE" id="PS01074">
    <property type="entry name" value="TERPENE_SYNTHASES"/>
    <property type="match status" value="1"/>
</dbReference>
<dbReference type="GO" id="GO:0016866">
    <property type="term" value="F:intramolecular transferase activity"/>
    <property type="evidence" value="ECO:0007669"/>
    <property type="project" value="InterPro"/>
</dbReference>
<comment type="pathway">
    <text evidence="1">Secondary metabolite biosynthesis; hopanoid biosynthesis.</text>
</comment>
<evidence type="ECO:0000259" key="6">
    <source>
        <dbReference type="Pfam" id="PF13249"/>
    </source>
</evidence>
<dbReference type="GO" id="GO:0016104">
    <property type="term" value="P:triterpenoid biosynthetic process"/>
    <property type="evidence" value="ECO:0007669"/>
    <property type="project" value="InterPro"/>
</dbReference>
<reference evidence="7 8" key="1">
    <citation type="submission" date="2017-05" db="EMBL/GenBank/DDBJ databases">
        <title>Full genome sequence of Pseudorhodoplanes sinuspersici.</title>
        <authorList>
            <person name="Dastgheib S.M.M."/>
            <person name="Shavandi M."/>
            <person name="Tirandaz H."/>
        </authorList>
    </citation>
    <scope>NUCLEOTIDE SEQUENCE [LARGE SCALE GENOMIC DNA]</scope>
    <source>
        <strain evidence="7 8">RIPI110</strain>
    </source>
</reference>
<evidence type="ECO:0000313" key="7">
    <source>
        <dbReference type="EMBL" id="ARP98430.1"/>
    </source>
</evidence>
<dbReference type="UniPathway" id="UPA00337"/>
<feature type="domain" description="Squalene cyclase C-terminal" evidence="5">
    <location>
        <begin position="316"/>
        <end position="638"/>
    </location>
</feature>
<keyword evidence="3" id="KW-0677">Repeat</keyword>
<evidence type="ECO:0000313" key="8">
    <source>
        <dbReference type="Proteomes" id="UP000194137"/>
    </source>
</evidence>
<dbReference type="SFLD" id="SFLDG01016">
    <property type="entry name" value="Prenyltransferase_Like_2"/>
    <property type="match status" value="1"/>
</dbReference>
<accession>A0A1W6ZMS5</accession>
<dbReference type="PANTHER" id="PTHR11764">
    <property type="entry name" value="TERPENE CYCLASE/MUTASE FAMILY MEMBER"/>
    <property type="match status" value="1"/>
</dbReference>
<keyword evidence="4" id="KW-0413">Isomerase</keyword>
<evidence type="ECO:0000256" key="3">
    <source>
        <dbReference type="ARBA" id="ARBA00022737"/>
    </source>
</evidence>
<organism evidence="7 8">
    <name type="scientific">Pseudorhodoplanes sinuspersici</name>
    <dbReference type="NCBI Taxonomy" id="1235591"/>
    <lineage>
        <taxon>Bacteria</taxon>
        <taxon>Pseudomonadati</taxon>
        <taxon>Pseudomonadota</taxon>
        <taxon>Alphaproteobacteria</taxon>
        <taxon>Hyphomicrobiales</taxon>
        <taxon>Pseudorhodoplanes</taxon>
    </lineage>
</organism>
<evidence type="ECO:0000256" key="1">
    <source>
        <dbReference type="ARBA" id="ARBA00004999"/>
    </source>
</evidence>
<gene>
    <name evidence="7" type="ORF">CAK95_04485</name>
</gene>
<dbReference type="SUPFAM" id="SSF48239">
    <property type="entry name" value="Terpenoid cyclases/Protein prenyltransferases"/>
    <property type="match status" value="2"/>
</dbReference>
<dbReference type="OrthoDB" id="9758578at2"/>
<dbReference type="GO" id="GO:0005811">
    <property type="term" value="C:lipid droplet"/>
    <property type="evidence" value="ECO:0007669"/>
    <property type="project" value="InterPro"/>
</dbReference>
<dbReference type="NCBIfam" id="TIGR01507">
    <property type="entry name" value="hopene_cyclase"/>
    <property type="match status" value="1"/>
</dbReference>
<dbReference type="CDD" id="cd02892">
    <property type="entry name" value="SQCY_1"/>
    <property type="match status" value="1"/>
</dbReference>
<dbReference type="InterPro" id="IPR018333">
    <property type="entry name" value="Squalene_cyclase"/>
</dbReference>
<dbReference type="InterPro" id="IPR002365">
    <property type="entry name" value="Terpene_synthase_CS"/>
</dbReference>
<name>A0A1W6ZMS5_9HYPH</name>
<dbReference type="KEGG" id="psin:CAK95_04485"/>
<comment type="similarity">
    <text evidence="2">Belongs to the terpene cyclase/mutase family.</text>
</comment>
<dbReference type="Gene3D" id="1.50.10.20">
    <property type="match status" value="2"/>
</dbReference>
<dbReference type="InterPro" id="IPR006400">
    <property type="entry name" value="Hopene-cyclase"/>
</dbReference>